<feature type="transmembrane region" description="Helical" evidence="1">
    <location>
        <begin position="41"/>
        <end position="64"/>
    </location>
</feature>
<evidence type="ECO:0000313" key="2">
    <source>
        <dbReference type="EMBL" id="MBK1712217.1"/>
    </source>
</evidence>
<proteinExistence type="predicted"/>
<reference evidence="2" key="1">
    <citation type="submission" date="2017-08" db="EMBL/GenBank/DDBJ databases">
        <authorList>
            <person name="Imhoff J.F."/>
            <person name="Rahn T."/>
            <person name="Kuenzel S."/>
            <person name="Neulinger S.C."/>
        </authorList>
    </citation>
    <scope>NUCLEOTIDE SEQUENCE</scope>
    <source>
        <strain evidence="2">IM 151</strain>
    </source>
</reference>
<keyword evidence="3" id="KW-1185">Reference proteome</keyword>
<gene>
    <name evidence="2" type="ORF">CKO43_05430</name>
</gene>
<evidence type="ECO:0008006" key="4">
    <source>
        <dbReference type="Google" id="ProtNLM"/>
    </source>
</evidence>
<dbReference type="Proteomes" id="UP001041814">
    <property type="component" value="Unassembled WGS sequence"/>
</dbReference>
<dbReference type="RefSeq" id="WP_200378083.1">
    <property type="nucleotide sequence ID" value="NZ_NRRU01000014.1"/>
</dbReference>
<keyword evidence="1" id="KW-1133">Transmembrane helix</keyword>
<dbReference type="EMBL" id="NRRU01000014">
    <property type="protein sequence ID" value="MBK1712217.1"/>
    <property type="molecule type" value="Genomic_DNA"/>
</dbReference>
<keyword evidence="1" id="KW-0472">Membrane</keyword>
<comment type="caution">
    <text evidence="2">The sequence shown here is derived from an EMBL/GenBank/DDBJ whole genome shotgun (WGS) entry which is preliminary data.</text>
</comment>
<keyword evidence="1" id="KW-0812">Transmembrane</keyword>
<name>A0ABS1DTV6_RUBGE</name>
<reference evidence="2" key="2">
    <citation type="journal article" date="2020" name="Microorganisms">
        <title>Osmotic Adaptation and Compatible Solute Biosynthesis of Phototrophic Bacteria as Revealed from Genome Analyses.</title>
        <authorList>
            <person name="Imhoff J.F."/>
            <person name="Rahn T."/>
            <person name="Kunzel S."/>
            <person name="Keller A."/>
            <person name="Neulinger S.C."/>
        </authorList>
    </citation>
    <scope>NUCLEOTIDE SEQUENCE</scope>
    <source>
        <strain evidence="2">IM 151</strain>
    </source>
</reference>
<organism evidence="2 3">
    <name type="scientific">Rubrivivax gelatinosus</name>
    <name type="common">Rhodocyclus gelatinosus</name>
    <name type="synonym">Rhodopseudomonas gelatinosa</name>
    <dbReference type="NCBI Taxonomy" id="28068"/>
    <lineage>
        <taxon>Bacteria</taxon>
        <taxon>Pseudomonadati</taxon>
        <taxon>Pseudomonadota</taxon>
        <taxon>Betaproteobacteria</taxon>
        <taxon>Burkholderiales</taxon>
        <taxon>Sphaerotilaceae</taxon>
        <taxon>Rubrivivax</taxon>
    </lineage>
</organism>
<evidence type="ECO:0000256" key="1">
    <source>
        <dbReference type="SAM" id="Phobius"/>
    </source>
</evidence>
<dbReference type="InterPro" id="IPR021344">
    <property type="entry name" value="DUF2970"/>
</dbReference>
<accession>A0ABS1DTV6</accession>
<sequence>MNEPRSASLLQTLRAVAWSFFGVRRRADHEEDVRRLNPALVIGVGIAAALVFVIVLLLLVRWVVASGVAT</sequence>
<evidence type="ECO:0000313" key="3">
    <source>
        <dbReference type="Proteomes" id="UP001041814"/>
    </source>
</evidence>
<protein>
    <recommendedName>
        <fullName evidence="4">DUF2970 family protein</fullName>
    </recommendedName>
</protein>
<dbReference type="Pfam" id="PF11174">
    <property type="entry name" value="DUF2970"/>
    <property type="match status" value="1"/>
</dbReference>